<dbReference type="AlphaFoldDB" id="A0A3L8S176"/>
<dbReference type="Proteomes" id="UP000276834">
    <property type="component" value="Unassembled WGS sequence"/>
</dbReference>
<name>A0A3L8S176_CHLGU</name>
<evidence type="ECO:0000313" key="3">
    <source>
        <dbReference type="Proteomes" id="UP000276834"/>
    </source>
</evidence>
<proteinExistence type="predicted"/>
<organism evidence="2 3">
    <name type="scientific">Chloebia gouldiae</name>
    <name type="common">Gouldian finch</name>
    <name type="synonym">Erythrura gouldiae</name>
    <dbReference type="NCBI Taxonomy" id="44316"/>
    <lineage>
        <taxon>Eukaryota</taxon>
        <taxon>Metazoa</taxon>
        <taxon>Chordata</taxon>
        <taxon>Craniata</taxon>
        <taxon>Vertebrata</taxon>
        <taxon>Euteleostomi</taxon>
        <taxon>Archelosauria</taxon>
        <taxon>Archosauria</taxon>
        <taxon>Dinosauria</taxon>
        <taxon>Saurischia</taxon>
        <taxon>Theropoda</taxon>
        <taxon>Coelurosauria</taxon>
        <taxon>Aves</taxon>
        <taxon>Neognathae</taxon>
        <taxon>Neoaves</taxon>
        <taxon>Telluraves</taxon>
        <taxon>Australaves</taxon>
        <taxon>Passeriformes</taxon>
        <taxon>Passeroidea</taxon>
        <taxon>Passeridae</taxon>
        <taxon>Chloebia</taxon>
    </lineage>
</organism>
<keyword evidence="3" id="KW-1185">Reference proteome</keyword>
<gene>
    <name evidence="2" type="ORF">DV515_00013489</name>
</gene>
<evidence type="ECO:0000256" key="1">
    <source>
        <dbReference type="SAM" id="MobiDB-lite"/>
    </source>
</evidence>
<comment type="caution">
    <text evidence="2">The sequence shown here is derived from an EMBL/GenBank/DDBJ whole genome shotgun (WGS) entry which is preliminary data.</text>
</comment>
<dbReference type="EMBL" id="QUSF01000092">
    <property type="protein sequence ID" value="RLV93306.1"/>
    <property type="molecule type" value="Genomic_DNA"/>
</dbReference>
<feature type="compositionally biased region" description="Basic and acidic residues" evidence="1">
    <location>
        <begin position="1"/>
        <end position="28"/>
    </location>
</feature>
<accession>A0A3L8S176</accession>
<evidence type="ECO:0000313" key="2">
    <source>
        <dbReference type="EMBL" id="RLV93306.1"/>
    </source>
</evidence>
<reference evidence="2 3" key="1">
    <citation type="journal article" date="2018" name="Proc. R. Soc. B">
        <title>A non-coding region near Follistatin controls head colour polymorphism in the Gouldian finch.</title>
        <authorList>
            <person name="Toomey M.B."/>
            <person name="Marques C.I."/>
            <person name="Andrade P."/>
            <person name="Araujo P.M."/>
            <person name="Sabatino S."/>
            <person name="Gazda M.A."/>
            <person name="Afonso S."/>
            <person name="Lopes R.J."/>
            <person name="Corbo J.C."/>
            <person name="Carneiro M."/>
        </authorList>
    </citation>
    <scope>NUCLEOTIDE SEQUENCE [LARGE SCALE GENOMIC DNA]</scope>
    <source>
        <strain evidence="2">Red01</strain>
        <tissue evidence="2">Muscle</tissue>
    </source>
</reference>
<protein>
    <submittedName>
        <fullName evidence="2">Uncharacterized protein</fullName>
    </submittedName>
</protein>
<sequence length="114" mass="12309">MSGRKPAKEDVASSNKRGEKTTPNKEKLAWLSSDGWSSGAGVTAAFIFSQVMDAGCRPAQCRVSSALHLGWTRATEIRASFQVLDESLCSSTTARGKESPERTLDESCVLLTRN</sequence>
<feature type="region of interest" description="Disordered" evidence="1">
    <location>
        <begin position="1"/>
        <end position="29"/>
    </location>
</feature>